<dbReference type="EMBL" id="NGKB01000001">
    <property type="protein sequence ID" value="RSU16667.1"/>
    <property type="molecule type" value="Genomic_DNA"/>
</dbReference>
<protein>
    <submittedName>
        <fullName evidence="1">Uncharacterized protein</fullName>
    </submittedName>
</protein>
<gene>
    <name evidence="1" type="ORF">CBF28_00335</name>
</gene>
<evidence type="ECO:0000313" key="1">
    <source>
        <dbReference type="EMBL" id="RSU16667.1"/>
    </source>
</evidence>
<dbReference type="AlphaFoldDB" id="A0A430B8W2"/>
<comment type="caution">
    <text evidence="1">The sequence shown here is derived from an EMBL/GenBank/DDBJ whole genome shotgun (WGS) entry which is preliminary data.</text>
</comment>
<dbReference type="RefSeq" id="WP_126790724.1">
    <property type="nucleotide sequence ID" value="NZ_CP060720.1"/>
</dbReference>
<evidence type="ECO:0000313" key="2">
    <source>
        <dbReference type="Proteomes" id="UP000288028"/>
    </source>
</evidence>
<sequence length="79" mass="9099">MISKNKKLITGTISEIFTNIPETKQRINNAKTAVIKYEIDNQVCYSQNRINVSINSQVGDSIEIYYEIDNVTKVYKKIL</sequence>
<name>A0A430B8W2_9ENTE</name>
<dbReference type="Proteomes" id="UP000288028">
    <property type="component" value="Unassembled WGS sequence"/>
</dbReference>
<accession>A0A430B8W2</accession>
<reference evidence="1 2" key="1">
    <citation type="submission" date="2017-05" db="EMBL/GenBank/DDBJ databases">
        <title>Vagococcus spp. assemblies.</title>
        <authorList>
            <person name="Gulvik C.A."/>
        </authorList>
    </citation>
    <scope>NUCLEOTIDE SEQUENCE [LARGE SCALE GENOMIC DNA]</scope>
    <source>
        <strain evidence="1 2">SS1714</strain>
    </source>
</reference>
<keyword evidence="2" id="KW-1185">Reference proteome</keyword>
<proteinExistence type="predicted"/>
<organism evidence="1 2">
    <name type="scientific">Vagococcus carniphilus</name>
    <dbReference type="NCBI Taxonomy" id="218144"/>
    <lineage>
        <taxon>Bacteria</taxon>
        <taxon>Bacillati</taxon>
        <taxon>Bacillota</taxon>
        <taxon>Bacilli</taxon>
        <taxon>Lactobacillales</taxon>
        <taxon>Enterococcaceae</taxon>
        <taxon>Vagococcus</taxon>
    </lineage>
</organism>
<dbReference type="GeneID" id="95579981"/>